<sequence>MTSTVPVVTDIAYRDLLDDPYPIFRRLREMAPAVFVETAKLTLVTRFDDITKIERDPATYSADNPVSLVNKVMGPTFMRKDGAEHAIGRKAIEPSFRATTIKEHWAPKFTAIAESLIDALAPAGEADLFAALAAPMASLTLMEMIGFEPMPWQRLAEWSQSLIEGAGNYAADAEIERKAMQAGADVDAAIEAVLDRHRSNPNPSILSSMINADPSMPIEAIRANIKVIIGGGLNEPRDAILTLVLGLLDHPAQKQSVLVKPELWPAALEEAVRWISPIGMYPRRVTRSVELSGMTLPQDLQIGLCVGAANRDDKRFADPDSFDISRPKQSHLAFGAGPHFCAGTWVSRLTVGKIVGPMLFERLRNLRLRDDAPPVVRGWVFRGPVSLPVRWDV</sequence>
<keyword evidence="5" id="KW-1185">Reference proteome</keyword>
<dbReference type="PRINTS" id="PR00359">
    <property type="entry name" value="BP450"/>
</dbReference>
<evidence type="ECO:0000256" key="1">
    <source>
        <dbReference type="ARBA" id="ARBA00001971"/>
    </source>
</evidence>
<reference evidence="4 5" key="1">
    <citation type="submission" date="2015-11" db="EMBL/GenBank/DDBJ databases">
        <title>Draft Genome Sequence of the Strain BR 10303 (Bradyrhizobium sp.) isolated from nodules of Centrolobium paraense.</title>
        <authorList>
            <person name="Zelli J.E."/>
            <person name="Simoes-Araujo J.L."/>
            <person name="Barauna A.C."/>
            <person name="Silva K."/>
        </authorList>
    </citation>
    <scope>NUCLEOTIDE SEQUENCE [LARGE SCALE GENOMIC DNA]</scope>
    <source>
        <strain evidence="4 5">BR 10303</strain>
    </source>
</reference>
<evidence type="ECO:0000313" key="5">
    <source>
        <dbReference type="Proteomes" id="UP000057737"/>
    </source>
</evidence>
<dbReference type="OrthoDB" id="9801155at2"/>
<evidence type="ECO:0000313" key="4">
    <source>
        <dbReference type="EMBL" id="KWV57914.1"/>
    </source>
</evidence>
<name>A0A109JZV2_9BRAD</name>
<evidence type="ECO:0000256" key="2">
    <source>
        <dbReference type="ARBA" id="ARBA00010617"/>
    </source>
</evidence>
<keyword evidence="3" id="KW-0503">Monooxygenase</keyword>
<dbReference type="Proteomes" id="UP000057737">
    <property type="component" value="Unassembled WGS sequence"/>
</dbReference>
<proteinExistence type="inferred from homology"/>
<dbReference type="PROSITE" id="PS00086">
    <property type="entry name" value="CYTOCHROME_P450"/>
    <property type="match status" value="1"/>
</dbReference>
<dbReference type="EMBL" id="LNCU01000040">
    <property type="protein sequence ID" value="KWV57914.1"/>
    <property type="molecule type" value="Genomic_DNA"/>
</dbReference>
<dbReference type="GO" id="GO:0020037">
    <property type="term" value="F:heme binding"/>
    <property type="evidence" value="ECO:0007669"/>
    <property type="project" value="InterPro"/>
</dbReference>
<keyword evidence="3" id="KW-0479">Metal-binding</keyword>
<keyword evidence="3" id="KW-0408">Iron</keyword>
<evidence type="ECO:0000256" key="3">
    <source>
        <dbReference type="RuleBase" id="RU000461"/>
    </source>
</evidence>
<dbReference type="InterPro" id="IPR002397">
    <property type="entry name" value="Cyt_P450_B"/>
</dbReference>
<dbReference type="GO" id="GO:0005506">
    <property type="term" value="F:iron ion binding"/>
    <property type="evidence" value="ECO:0007669"/>
    <property type="project" value="InterPro"/>
</dbReference>
<dbReference type="InterPro" id="IPR036396">
    <property type="entry name" value="Cyt_P450_sf"/>
</dbReference>
<gene>
    <name evidence="4" type="ORF">AS156_37590</name>
</gene>
<comment type="caution">
    <text evidence="4">The sequence shown here is derived from an EMBL/GenBank/DDBJ whole genome shotgun (WGS) entry which is preliminary data.</text>
</comment>
<protein>
    <submittedName>
        <fullName evidence="4">Cytochrome</fullName>
    </submittedName>
</protein>
<dbReference type="Pfam" id="PF00067">
    <property type="entry name" value="p450"/>
    <property type="match status" value="1"/>
</dbReference>
<dbReference type="PANTHER" id="PTHR46696:SF1">
    <property type="entry name" value="CYTOCHROME P450 YJIB-RELATED"/>
    <property type="match status" value="1"/>
</dbReference>
<dbReference type="Gene3D" id="1.10.630.10">
    <property type="entry name" value="Cytochrome P450"/>
    <property type="match status" value="1"/>
</dbReference>
<keyword evidence="3" id="KW-0349">Heme</keyword>
<dbReference type="GO" id="GO:0004497">
    <property type="term" value="F:monooxygenase activity"/>
    <property type="evidence" value="ECO:0007669"/>
    <property type="project" value="UniProtKB-KW"/>
</dbReference>
<accession>A0A109JZV2</accession>
<organism evidence="4 5">
    <name type="scientific">Bradyrhizobium macuxiense</name>
    <dbReference type="NCBI Taxonomy" id="1755647"/>
    <lineage>
        <taxon>Bacteria</taxon>
        <taxon>Pseudomonadati</taxon>
        <taxon>Pseudomonadota</taxon>
        <taxon>Alphaproteobacteria</taxon>
        <taxon>Hyphomicrobiales</taxon>
        <taxon>Nitrobacteraceae</taxon>
        <taxon>Bradyrhizobium</taxon>
    </lineage>
</organism>
<dbReference type="SUPFAM" id="SSF48264">
    <property type="entry name" value="Cytochrome P450"/>
    <property type="match status" value="1"/>
</dbReference>
<dbReference type="GO" id="GO:0016705">
    <property type="term" value="F:oxidoreductase activity, acting on paired donors, with incorporation or reduction of molecular oxygen"/>
    <property type="evidence" value="ECO:0007669"/>
    <property type="project" value="InterPro"/>
</dbReference>
<comment type="cofactor">
    <cofactor evidence="1">
        <name>heme</name>
        <dbReference type="ChEBI" id="CHEBI:30413"/>
    </cofactor>
</comment>
<dbReference type="PANTHER" id="PTHR46696">
    <property type="entry name" value="P450, PUTATIVE (EUROFUNG)-RELATED"/>
    <property type="match status" value="1"/>
</dbReference>
<keyword evidence="3" id="KW-0560">Oxidoreductase</keyword>
<comment type="similarity">
    <text evidence="2 3">Belongs to the cytochrome P450 family.</text>
</comment>
<dbReference type="AlphaFoldDB" id="A0A109JZV2"/>
<dbReference type="InterPro" id="IPR017972">
    <property type="entry name" value="Cyt_P450_CS"/>
</dbReference>
<dbReference type="InterPro" id="IPR001128">
    <property type="entry name" value="Cyt_P450"/>
</dbReference>